<keyword evidence="2 7" id="KW-0436">Ligase</keyword>
<dbReference type="SMART" id="SM01135">
    <property type="entry name" value="DIRP"/>
    <property type="match status" value="1"/>
</dbReference>
<dbReference type="PANTHER" id="PTHR43311:SF2">
    <property type="entry name" value="GLUTAMATE--TRNA LIGASE, MITOCHONDRIAL-RELATED"/>
    <property type="match status" value="1"/>
</dbReference>
<dbReference type="SUPFAM" id="SSF52374">
    <property type="entry name" value="Nucleotidylyl transferase"/>
    <property type="match status" value="1"/>
</dbReference>
<dbReference type="GO" id="GO:0000049">
    <property type="term" value="F:tRNA binding"/>
    <property type="evidence" value="ECO:0007669"/>
    <property type="project" value="InterPro"/>
</dbReference>
<evidence type="ECO:0000256" key="5">
    <source>
        <dbReference type="ARBA" id="ARBA00022917"/>
    </source>
</evidence>
<comment type="similarity">
    <text evidence="1">Belongs to the class-I aminoacyl-tRNA synthetase family. Glutamate--tRNA ligase type 1 subfamily.</text>
</comment>
<dbReference type="Pfam" id="PF06584">
    <property type="entry name" value="DIRP"/>
    <property type="match status" value="1"/>
</dbReference>
<dbReference type="Gene3D" id="1.10.10.350">
    <property type="match status" value="1"/>
</dbReference>
<evidence type="ECO:0000256" key="7">
    <source>
        <dbReference type="RuleBase" id="RU363037"/>
    </source>
</evidence>
<dbReference type="Pfam" id="PF19269">
    <property type="entry name" value="Anticodon_2"/>
    <property type="match status" value="1"/>
</dbReference>
<dbReference type="InterPro" id="IPR033471">
    <property type="entry name" value="DIRP"/>
</dbReference>
<dbReference type="InterPro" id="IPR008925">
    <property type="entry name" value="aa_tRNA-synth_I_cd-bd_sf"/>
</dbReference>
<keyword evidence="3 7" id="KW-0547">Nucleotide-binding</keyword>
<evidence type="ECO:0000313" key="9">
    <source>
        <dbReference type="EMBL" id="CCA24128.1"/>
    </source>
</evidence>
<dbReference type="InterPro" id="IPR049940">
    <property type="entry name" value="GluQ/Sye"/>
</dbReference>
<sequence>MSEIAGPITGGPFGPYVQSERLTLYHSYASTLLQAHAYRCFCSSGRLQKLRESQIREGKATMYDRACLHLSEKEISNRMERGDTHTIRLKIPKGKTIVKDMLRGYVQFAHSTLDDQILLKSDGYPTYHLANVVDDHLMKISHVIRGEEWLPSTPKHILLYKALGIPPPEFGHLGLLLNEDRSKLSKRQGDVAVEDFQRKGFTPNGLINFVALLGWNPAAGSTKEIFTLEALEQQFSMSNVNKAGSIVDVNRLKWINSRHIRALFDGKKDAQYKEKQEIVEFVLPHVSSALRLKENELLDEFGIDYMWNAFDLMKERVYVLPDFVELCRPLFTTPDFHSQAADKMKASYIDENSKTLMEKVFTELSGLPEDGFVADAIMGSLKSAVHKEEVSLKRVLMTLRYCITGLEVGASIGDTLELIGRKERSVYTPRELSQFSNLLKKNGANRSKFTEISDQRSLQEISTAYESQKSYVSLPNATAEDLQTSVNENHRMQNEHLQTPNSQFNEFKHQNELHANRSKSETKSIEFRQNNKLTRKSDFVEKSHARRSVSFDCINAKSGLPWFHWFYPFLDASFFAQNEFMECLRKLQCQNVCAFHSYCIDTPMDQQQIEKATRHKWSSIRAAMGHPRRLSNLFLRQEKEKLEVFRKSQLEHFVETFSQSDGMEKLCLEGRKALVAVPIEDHVELKATRIVRFDTECCMCGVYLERECRHMDVNFDGVMILESRKGREKMIDPKGSSDSVELSSNRLQMIQSISLVRNLLERKEHLLSGYSSLSRRNVSDGNMAQQLKWIEANLDITNQYLNAALLSLQESHAHQMSPSVRLNSSLAPSNVWKQEFVRMAVANGHKIIEQIEKSNSDIVSNSVTQDTKEMIARCTALFAFTRTKDYEKSIPSTLLREILQELIKTIRPRYSENIVLYNEIKASLEEMVLS</sequence>
<dbReference type="GO" id="GO:0005524">
    <property type="term" value="F:ATP binding"/>
    <property type="evidence" value="ECO:0007669"/>
    <property type="project" value="UniProtKB-KW"/>
</dbReference>
<dbReference type="Gene3D" id="3.40.50.620">
    <property type="entry name" value="HUPs"/>
    <property type="match status" value="1"/>
</dbReference>
<dbReference type="NCBIfam" id="TIGR00464">
    <property type="entry name" value="gltX_bact"/>
    <property type="match status" value="1"/>
</dbReference>
<organism evidence="9">
    <name type="scientific">Albugo laibachii Nc14</name>
    <dbReference type="NCBI Taxonomy" id="890382"/>
    <lineage>
        <taxon>Eukaryota</taxon>
        <taxon>Sar</taxon>
        <taxon>Stramenopiles</taxon>
        <taxon>Oomycota</taxon>
        <taxon>Peronosporomycetes</taxon>
        <taxon>Albuginales</taxon>
        <taxon>Albuginaceae</taxon>
        <taxon>Albugo</taxon>
    </lineage>
</organism>
<dbReference type="GO" id="GO:0006424">
    <property type="term" value="P:glutamyl-tRNA aminoacylation"/>
    <property type="evidence" value="ECO:0007669"/>
    <property type="project" value="InterPro"/>
</dbReference>
<dbReference type="SUPFAM" id="SSF48163">
    <property type="entry name" value="An anticodon-binding domain of class I aminoacyl-tRNA synthetases"/>
    <property type="match status" value="1"/>
</dbReference>
<evidence type="ECO:0000256" key="2">
    <source>
        <dbReference type="ARBA" id="ARBA00022598"/>
    </source>
</evidence>
<evidence type="ECO:0000256" key="3">
    <source>
        <dbReference type="ARBA" id="ARBA00022741"/>
    </source>
</evidence>
<proteinExistence type="inferred from homology"/>
<dbReference type="InterPro" id="IPR020751">
    <property type="entry name" value="aa-tRNA-synth_I_codon-bd_sub2"/>
</dbReference>
<evidence type="ECO:0000256" key="4">
    <source>
        <dbReference type="ARBA" id="ARBA00022840"/>
    </source>
</evidence>
<keyword evidence="5 7" id="KW-0648">Protein biosynthesis</keyword>
<evidence type="ECO:0000256" key="6">
    <source>
        <dbReference type="ARBA" id="ARBA00023146"/>
    </source>
</evidence>
<feature type="domain" description="DIRP" evidence="8">
    <location>
        <begin position="566"/>
        <end position="669"/>
    </location>
</feature>
<keyword evidence="4 7" id="KW-0067">ATP-binding</keyword>
<dbReference type="InterPro" id="IPR020058">
    <property type="entry name" value="Glu/Gln-tRNA-synth_Ib_cat-dom"/>
</dbReference>
<evidence type="ECO:0000259" key="8">
    <source>
        <dbReference type="SMART" id="SM01135"/>
    </source>
</evidence>
<dbReference type="EMBL" id="FR824268">
    <property type="protein sequence ID" value="CCA24128.1"/>
    <property type="molecule type" value="Genomic_DNA"/>
</dbReference>
<dbReference type="HOGENOM" id="CLU_314600_0_0_1"/>
<dbReference type="Pfam" id="PF00749">
    <property type="entry name" value="tRNA-synt_1c"/>
    <property type="match status" value="1"/>
</dbReference>
<dbReference type="InterPro" id="IPR004527">
    <property type="entry name" value="Glu-tRNA-ligase_bac/mito"/>
</dbReference>
<reference evidence="9" key="2">
    <citation type="submission" date="2011-02" db="EMBL/GenBank/DDBJ databases">
        <authorList>
            <person name="MacLean D."/>
        </authorList>
    </citation>
    <scope>NUCLEOTIDE SEQUENCE</scope>
</reference>
<dbReference type="AlphaFoldDB" id="F0WS10"/>
<dbReference type="InterPro" id="IPR045462">
    <property type="entry name" value="aa-tRNA-synth_I_cd-bd"/>
</dbReference>
<reference evidence="9" key="1">
    <citation type="journal article" date="2011" name="PLoS Biol.">
        <title>Gene gain and loss during evolution of obligate parasitism in the white rust pathogen of Arabidopsis thaliana.</title>
        <authorList>
            <person name="Kemen E."/>
            <person name="Gardiner A."/>
            <person name="Schultz-Larsen T."/>
            <person name="Kemen A.C."/>
            <person name="Balmuth A.L."/>
            <person name="Robert-Seilaniantz A."/>
            <person name="Bailey K."/>
            <person name="Holub E."/>
            <person name="Studholme D.J."/>
            <person name="Maclean D."/>
            <person name="Jones J.D."/>
        </authorList>
    </citation>
    <scope>NUCLEOTIDE SEQUENCE</scope>
</reference>
<evidence type="ECO:0000256" key="1">
    <source>
        <dbReference type="ARBA" id="ARBA00007894"/>
    </source>
</evidence>
<dbReference type="GO" id="GO:0004818">
    <property type="term" value="F:glutamate-tRNA ligase activity"/>
    <property type="evidence" value="ECO:0007669"/>
    <property type="project" value="InterPro"/>
</dbReference>
<dbReference type="PANTHER" id="PTHR43311">
    <property type="entry name" value="GLUTAMATE--TRNA LIGASE"/>
    <property type="match status" value="1"/>
</dbReference>
<dbReference type="InterPro" id="IPR014729">
    <property type="entry name" value="Rossmann-like_a/b/a_fold"/>
</dbReference>
<accession>F0WS10</accession>
<name>F0WS10_9STRA</name>
<gene>
    <name evidence="9" type="ORF">ALNC14_102720</name>
</gene>
<protein>
    <submittedName>
        <fullName evidence="9">Uncharacterized protein ALNC14_102720</fullName>
    </submittedName>
</protein>
<keyword evidence="6 7" id="KW-0030">Aminoacyl-tRNA synthetase</keyword>
<dbReference type="GO" id="GO:0005739">
    <property type="term" value="C:mitochondrion"/>
    <property type="evidence" value="ECO:0007669"/>
    <property type="project" value="TreeGrafter"/>
</dbReference>